<sequence>MATDKNTIKKWFVNGAKPTQAQFWAWQESYWHKDEAISQNQIEGLSTSLEGKADASALELKANIDASGLTAEQITAWKKALGIKATATGNPFN</sequence>
<dbReference type="AlphaFoldDB" id="A0A6P1QUI7"/>
<accession>A0A6P1QUI7</accession>
<gene>
    <name evidence="1" type="ORF">DBX24_02485</name>
</gene>
<evidence type="ECO:0000313" key="1">
    <source>
        <dbReference type="EMBL" id="QHN64837.1"/>
    </source>
</evidence>
<name>A0A6P1QUI7_9FLAO</name>
<dbReference type="Proteomes" id="UP000464318">
    <property type="component" value="Chromosome"/>
</dbReference>
<organism evidence="1 2">
    <name type="scientific">Bergeyella cardium</name>
    <dbReference type="NCBI Taxonomy" id="1585976"/>
    <lineage>
        <taxon>Bacteria</taxon>
        <taxon>Pseudomonadati</taxon>
        <taxon>Bacteroidota</taxon>
        <taxon>Flavobacteriia</taxon>
        <taxon>Flavobacteriales</taxon>
        <taxon>Weeksellaceae</taxon>
        <taxon>Bergeyella</taxon>
    </lineage>
</organism>
<dbReference type="KEGG" id="bcad:DBX24_02485"/>
<reference evidence="1 2" key="1">
    <citation type="submission" date="2018-04" db="EMBL/GenBank/DDBJ databases">
        <title>Characteristic and Complete Genome Sequencing of A Novel Member of Infective Endocarditis Causative Bacteria: Bergeyella cardium QL-PH.</title>
        <authorList>
            <person name="Pan H."/>
            <person name="Sun E."/>
            <person name="Zhang Y."/>
        </authorList>
    </citation>
    <scope>NUCLEOTIDE SEQUENCE [LARGE SCALE GENOMIC DNA]</scope>
    <source>
        <strain evidence="1 2">HPQL</strain>
    </source>
</reference>
<keyword evidence="2" id="KW-1185">Reference proteome</keyword>
<dbReference type="EMBL" id="CP029149">
    <property type="protein sequence ID" value="QHN64837.1"/>
    <property type="molecule type" value="Genomic_DNA"/>
</dbReference>
<evidence type="ECO:0000313" key="2">
    <source>
        <dbReference type="Proteomes" id="UP000464318"/>
    </source>
</evidence>
<dbReference type="OrthoDB" id="6315383at2"/>
<proteinExistence type="predicted"/>
<protein>
    <submittedName>
        <fullName evidence="1">Uncharacterized protein</fullName>
    </submittedName>
</protein>
<dbReference type="RefSeq" id="WP_160223870.1">
    <property type="nucleotide sequence ID" value="NZ_CP029149.1"/>
</dbReference>